<evidence type="ECO:0000313" key="1">
    <source>
        <dbReference type="EMBL" id="PIQ73940.1"/>
    </source>
</evidence>
<dbReference type="EMBL" id="PCVN01000130">
    <property type="protein sequence ID" value="PIQ73940.1"/>
    <property type="molecule type" value="Genomic_DNA"/>
</dbReference>
<proteinExistence type="predicted"/>
<evidence type="ECO:0000313" key="2">
    <source>
        <dbReference type="Proteomes" id="UP000231550"/>
    </source>
</evidence>
<protein>
    <submittedName>
        <fullName evidence="1">Uncharacterized protein</fullName>
    </submittedName>
</protein>
<gene>
    <name evidence="1" type="ORF">COV85_04800</name>
</gene>
<reference evidence="1 2" key="1">
    <citation type="submission" date="2017-09" db="EMBL/GenBank/DDBJ databases">
        <title>Depth-based differentiation of microbial function through sediment-hosted aquifers and enrichment of novel symbionts in the deep terrestrial subsurface.</title>
        <authorList>
            <person name="Probst A.J."/>
            <person name="Ladd B."/>
            <person name="Jarett J.K."/>
            <person name="Geller-Mcgrath D.E."/>
            <person name="Sieber C.M."/>
            <person name="Emerson J.B."/>
            <person name="Anantharaman K."/>
            <person name="Thomas B.C."/>
            <person name="Malmstrom R."/>
            <person name="Stieglmeier M."/>
            <person name="Klingl A."/>
            <person name="Woyke T."/>
            <person name="Ryan C.M."/>
            <person name="Banfield J.F."/>
        </authorList>
    </citation>
    <scope>NUCLEOTIDE SEQUENCE [LARGE SCALE GENOMIC DNA]</scope>
    <source>
        <strain evidence="1">CG11_big_fil_rev_8_21_14_0_20_44_10</strain>
    </source>
</reference>
<name>A0A2H0KP58_9BACT</name>
<organism evidence="1 2">
    <name type="scientific">Candidatus Portnoybacteria bacterium CG11_big_fil_rev_8_21_14_0_20_44_10</name>
    <dbReference type="NCBI Taxonomy" id="1974818"/>
    <lineage>
        <taxon>Bacteria</taxon>
        <taxon>Candidatus Portnoyibacteriota</taxon>
    </lineage>
</organism>
<comment type="caution">
    <text evidence="1">The sequence shown here is derived from an EMBL/GenBank/DDBJ whole genome shotgun (WGS) entry which is preliminary data.</text>
</comment>
<sequence>MTHTVFKISMAFQFKKEPSVEPKSFDPNNPKLVKGFFLAIKKACQELSFDLRRLDWFNLSPAHADFYRKNVNLPDR</sequence>
<dbReference type="Proteomes" id="UP000231550">
    <property type="component" value="Unassembled WGS sequence"/>
</dbReference>
<dbReference type="AlphaFoldDB" id="A0A2H0KP58"/>
<accession>A0A2H0KP58</accession>